<dbReference type="GO" id="GO:0005829">
    <property type="term" value="C:cytosol"/>
    <property type="evidence" value="ECO:0007669"/>
    <property type="project" value="TreeGrafter"/>
</dbReference>
<sequence length="1087" mass="122372">MATMKNGNNPSPGAKKLIFSHVKYEHLLAGISGGVTSTLLLHPLDLIKIRFAVNDGRTTAVPQYRGLTSAFVTIFRQEGVKGLYKGVTPNVWGSGSAWGLYFMFYNSIKTWVQEGNTTLALGPAMHMLAAAEAGICTLVLTNPIWVVKTRLCLQLSNDAAPGDNRRYRGMIDGLTKIYRTEGVKGLYRGFVPGMFGVSHGAVQFMVYEELKNYYNEYRKLPIDTKMSRLVSCCVKSYGHAHLKPVSSNCLLLFVKSHLLGKMLQLEDESNIDKTTNGSCASLQMKDYKKFNEIQELCARCEKFYVEKSNPTEVEARFIAAFRETYSLVEEVFPLYQEIENFAHEYDYDAKHPGNGFRSFLFVVDRWAEHTLKIISYIDANKASIGFPVKRYQYLKEHEACNSVLVNLSNCLTLCITLRGWTDKGELFPNSKHTAKELLMKAHQIDQDAFYGRCLGFQFCKSLKPILNFITTSMAGFSKAFYYDGNIISKTTVSFYNSGKYYFDSEARARRIVLLSQNAGIDFCKSFWFLAENKFMYTLPVIAGTRVKINRVFQIPPEPLVAKIVKTGELVDIPVPSSHIGPGPVKARLISYVERVGMIGEQGNLIKNKFTSPLPPSDAIILHCHGGGFIACSSQSHEVYLREWTKDLNVPIISIDYSLAPRAPFPRALEEIFYAYCWILQNASLLGTTAKKIILAGDSAGANLNLGIALKCIQMGIRKPDGIFMAYCPTVVDFVPSPARLLCLMDPMLPFGFMMQCLKAYSSPSLKIIHENKKKVEIVNSIKYAGRTLPNSDENKENSVKNGTLNGKIEQNFGDDDEFVQEIKRKFATSDIVVHEHEDTMTFDLPEENVVVEEGKEICEENLNLRKRIGQIKTSLTSKMNQITNHKTNHENKTPRQKKILQDLDSFMEKSASEEFSFEVPSDPNLSPYHATDDDLANMPPISIVSTNLDPCLDDCIMYAKKLKAVNNDITLDVLPGLPHGFLNFTLMSKEAHEGNKGTSEYLTFAAISKLIAAAATYPYQVIRARLQDQNHSYNGTWDCVKQTWRFEGYRGFYKGIQASLTRVVPATMVTFVTYEKVSRWLLEKKKK</sequence>
<evidence type="ECO:0000313" key="8">
    <source>
        <dbReference type="EMBL" id="SSX33140.1"/>
    </source>
</evidence>
<dbReference type="Pfam" id="PF06350">
    <property type="entry name" value="HSL_N"/>
    <property type="match status" value="1"/>
</dbReference>
<comment type="similarity">
    <text evidence="2">Belongs to the mitochondrial carrier (TC 2.A.29) family.</text>
</comment>
<dbReference type="Gene3D" id="3.40.50.1820">
    <property type="entry name" value="alpha/beta hydrolase"/>
    <property type="match status" value="1"/>
</dbReference>
<dbReference type="InterPro" id="IPR018108">
    <property type="entry name" value="MCP_transmembrane"/>
</dbReference>
<dbReference type="Gene3D" id="1.50.40.10">
    <property type="entry name" value="Mitochondrial carrier domain"/>
    <property type="match status" value="2"/>
</dbReference>
<feature type="repeat" description="Solcar" evidence="5">
    <location>
        <begin position="996"/>
        <end position="1080"/>
    </location>
</feature>
<dbReference type="PANTHER" id="PTHR23025">
    <property type="entry name" value="TRIACYLGLYCEROL LIPASE"/>
    <property type="match status" value="1"/>
</dbReference>
<dbReference type="FunFam" id="1.50.40.10:FF:000073">
    <property type="entry name" value="folate transporter 1, chloroplastic isoform X1"/>
    <property type="match status" value="1"/>
</dbReference>
<reference evidence="8" key="1">
    <citation type="submission" date="2018-07" db="EMBL/GenBank/DDBJ databases">
        <authorList>
            <person name="Quirk P.G."/>
            <person name="Krulwich T.A."/>
        </authorList>
    </citation>
    <scope>NUCLEOTIDE SEQUENCE</scope>
</reference>
<dbReference type="InterPro" id="IPR013094">
    <property type="entry name" value="AB_hydrolase_3"/>
</dbReference>
<protein>
    <submittedName>
        <fullName evidence="8">CSON005972 protein</fullName>
    </submittedName>
</protein>
<dbReference type="GO" id="GO:0004771">
    <property type="term" value="F:sterol ester esterase activity"/>
    <property type="evidence" value="ECO:0007669"/>
    <property type="project" value="TreeGrafter"/>
</dbReference>
<evidence type="ECO:0000256" key="4">
    <source>
        <dbReference type="ARBA" id="ARBA00023136"/>
    </source>
</evidence>
<comment type="subcellular location">
    <subcellularLocation>
        <location evidence="1">Membrane</location>
        <topology evidence="1">Multi-pass membrane protein</topology>
    </subcellularLocation>
</comment>
<dbReference type="VEuPathDB" id="VectorBase:CSON005972"/>
<dbReference type="PANTHER" id="PTHR23025:SF3">
    <property type="entry name" value="HORMONE-SENSITIVE LIPASE"/>
    <property type="match status" value="1"/>
</dbReference>
<feature type="domain" description="Alpha/beta hydrolase fold-3" evidence="7">
    <location>
        <begin position="620"/>
        <end position="761"/>
    </location>
</feature>
<feature type="domain" description="Alpha/beta hydrolase fold-3" evidence="7">
    <location>
        <begin position="886"/>
        <end position="982"/>
    </location>
</feature>
<feature type="repeat" description="Solcar" evidence="5">
    <location>
        <begin position="24"/>
        <end position="111"/>
    </location>
</feature>
<keyword evidence="4 5" id="KW-0472">Membrane</keyword>
<dbReference type="GO" id="GO:0004806">
    <property type="term" value="F:triacylglycerol lipase activity"/>
    <property type="evidence" value="ECO:0007669"/>
    <property type="project" value="TreeGrafter"/>
</dbReference>
<dbReference type="InterPro" id="IPR010468">
    <property type="entry name" value="HSL_N"/>
</dbReference>
<keyword evidence="3 5" id="KW-0812">Transmembrane</keyword>
<evidence type="ECO:0000256" key="5">
    <source>
        <dbReference type="PROSITE-ProRule" id="PRU00282"/>
    </source>
</evidence>
<dbReference type="GO" id="GO:0019433">
    <property type="term" value="P:triglyceride catabolic process"/>
    <property type="evidence" value="ECO:0007669"/>
    <property type="project" value="TreeGrafter"/>
</dbReference>
<feature type="repeat" description="Solcar" evidence="5">
    <location>
        <begin position="121"/>
        <end position="213"/>
    </location>
</feature>
<dbReference type="SUPFAM" id="SSF103506">
    <property type="entry name" value="Mitochondrial carrier"/>
    <property type="match status" value="2"/>
</dbReference>
<evidence type="ECO:0000256" key="3">
    <source>
        <dbReference type="ARBA" id="ARBA00022692"/>
    </source>
</evidence>
<organism evidence="8">
    <name type="scientific">Culicoides sonorensis</name>
    <name type="common">Biting midge</name>
    <dbReference type="NCBI Taxonomy" id="179676"/>
    <lineage>
        <taxon>Eukaryota</taxon>
        <taxon>Metazoa</taxon>
        <taxon>Ecdysozoa</taxon>
        <taxon>Arthropoda</taxon>
        <taxon>Hexapoda</taxon>
        <taxon>Insecta</taxon>
        <taxon>Pterygota</taxon>
        <taxon>Neoptera</taxon>
        <taxon>Endopterygota</taxon>
        <taxon>Diptera</taxon>
        <taxon>Nematocera</taxon>
        <taxon>Chironomoidea</taxon>
        <taxon>Ceratopogonidae</taxon>
        <taxon>Ceratopogoninae</taxon>
        <taxon>Culicoides</taxon>
        <taxon>Monoculicoides</taxon>
    </lineage>
</organism>
<dbReference type="SUPFAM" id="SSF53474">
    <property type="entry name" value="alpha/beta-Hydrolases"/>
    <property type="match status" value="1"/>
</dbReference>
<evidence type="ECO:0000259" key="6">
    <source>
        <dbReference type="Pfam" id="PF06350"/>
    </source>
</evidence>
<accession>A0A336MSR2</accession>
<evidence type="ECO:0000256" key="2">
    <source>
        <dbReference type="ARBA" id="ARBA00006375"/>
    </source>
</evidence>
<dbReference type="InterPro" id="IPR023395">
    <property type="entry name" value="MCP_dom_sf"/>
</dbReference>
<name>A0A336MSR2_CULSO</name>
<dbReference type="PROSITE" id="PS50920">
    <property type="entry name" value="SOLCAR"/>
    <property type="match status" value="3"/>
</dbReference>
<dbReference type="Pfam" id="PF07859">
    <property type="entry name" value="Abhydrolase_3"/>
    <property type="match status" value="2"/>
</dbReference>
<feature type="domain" description="Hormone-sensitive lipase N-terminal" evidence="6">
    <location>
        <begin position="290"/>
        <end position="597"/>
    </location>
</feature>
<dbReference type="EMBL" id="UFQT01002298">
    <property type="protein sequence ID" value="SSX33140.1"/>
    <property type="molecule type" value="Genomic_DNA"/>
</dbReference>
<dbReference type="InterPro" id="IPR029058">
    <property type="entry name" value="AB_hydrolase_fold"/>
</dbReference>
<gene>
    <name evidence="8" type="primary">CSON005972</name>
</gene>
<dbReference type="GO" id="GO:0016020">
    <property type="term" value="C:membrane"/>
    <property type="evidence" value="ECO:0007669"/>
    <property type="project" value="UniProtKB-SubCell"/>
</dbReference>
<evidence type="ECO:0000259" key="7">
    <source>
        <dbReference type="Pfam" id="PF07859"/>
    </source>
</evidence>
<proteinExistence type="inferred from homology"/>
<evidence type="ECO:0000256" key="1">
    <source>
        <dbReference type="ARBA" id="ARBA00004141"/>
    </source>
</evidence>
<dbReference type="Pfam" id="PF00153">
    <property type="entry name" value="Mito_carr"/>
    <property type="match status" value="3"/>
</dbReference>
<dbReference type="GO" id="GO:0008203">
    <property type="term" value="P:cholesterol metabolic process"/>
    <property type="evidence" value="ECO:0007669"/>
    <property type="project" value="InterPro"/>
</dbReference>
<dbReference type="AlphaFoldDB" id="A0A336MSR2"/>